<proteinExistence type="predicted"/>
<dbReference type="AlphaFoldDB" id="Q64Q04"/>
<organism evidence="1 2">
    <name type="scientific">Bacteroides fragilis (strain YCH46)</name>
    <dbReference type="NCBI Taxonomy" id="295405"/>
    <lineage>
        <taxon>Bacteria</taxon>
        <taxon>Pseudomonadati</taxon>
        <taxon>Bacteroidota</taxon>
        <taxon>Bacteroidia</taxon>
        <taxon>Bacteroidales</taxon>
        <taxon>Bacteroidaceae</taxon>
        <taxon>Bacteroides</taxon>
    </lineage>
</organism>
<protein>
    <submittedName>
        <fullName evidence="1">Uncharacterized protein</fullName>
    </submittedName>
</protein>
<reference evidence="1 2" key="1">
    <citation type="journal article" date="2004" name="Proc. Natl. Acad. Sci. U.S.A.">
        <title>Genomic analysis of Bacteroides fragilis reveals extensive DNA inversions regulating cell surface adaptation.</title>
        <authorList>
            <person name="Kuwahara T."/>
            <person name="Yamashita A."/>
            <person name="Hirakawa H."/>
            <person name="Nakayama H."/>
            <person name="Toh H."/>
            <person name="Okada N."/>
            <person name="Kuhara S."/>
            <person name="Hattori M."/>
            <person name="Hayashi T."/>
            <person name="Ohnishi Y."/>
        </authorList>
    </citation>
    <scope>NUCLEOTIDE SEQUENCE [LARGE SCALE GENOMIC DNA]</scope>
    <source>
        <strain evidence="1 2">YCH46</strain>
    </source>
</reference>
<dbReference type="OrthoDB" id="1080482at2"/>
<dbReference type="EMBL" id="AP006841">
    <property type="protein sequence ID" value="BAD50427.1"/>
    <property type="molecule type" value="Genomic_DNA"/>
</dbReference>
<evidence type="ECO:0000313" key="1">
    <source>
        <dbReference type="EMBL" id="BAD50427.1"/>
    </source>
</evidence>
<dbReference type="HOGENOM" id="CLU_3004471_0_0_10"/>
<evidence type="ECO:0000313" key="2">
    <source>
        <dbReference type="Proteomes" id="UP000002197"/>
    </source>
</evidence>
<accession>Q64Q04</accession>
<gene>
    <name evidence="1" type="ordered locus">BF3684</name>
</gene>
<dbReference type="Proteomes" id="UP000002197">
    <property type="component" value="Chromosome"/>
</dbReference>
<dbReference type="KEGG" id="bfr:BF3684"/>
<sequence length="56" mass="6626">MKSLRVFLFSWVATIILPGLPAMCDRLFHSWSKQTHSAFTSRFRQKGTTKKRNIIW</sequence>
<name>Q64Q04_BACFR</name>